<evidence type="ECO:0000256" key="2">
    <source>
        <dbReference type="ARBA" id="ARBA00022630"/>
    </source>
</evidence>
<organism evidence="6 7">
    <name type="scientific">Phascolomyces articulosus</name>
    <dbReference type="NCBI Taxonomy" id="60185"/>
    <lineage>
        <taxon>Eukaryota</taxon>
        <taxon>Fungi</taxon>
        <taxon>Fungi incertae sedis</taxon>
        <taxon>Mucoromycota</taxon>
        <taxon>Mucoromycotina</taxon>
        <taxon>Mucoromycetes</taxon>
        <taxon>Mucorales</taxon>
        <taxon>Lichtheimiaceae</taxon>
        <taxon>Phascolomyces</taxon>
    </lineage>
</organism>
<evidence type="ECO:0000259" key="5">
    <source>
        <dbReference type="Pfam" id="PF07992"/>
    </source>
</evidence>
<dbReference type="PANTHER" id="PTHR43735:SF3">
    <property type="entry name" value="FERROPTOSIS SUPPRESSOR PROTEIN 1"/>
    <property type="match status" value="1"/>
</dbReference>
<evidence type="ECO:0000313" key="7">
    <source>
        <dbReference type="Proteomes" id="UP001209540"/>
    </source>
</evidence>
<keyword evidence="2" id="KW-0285">Flavoprotein</keyword>
<reference evidence="6" key="1">
    <citation type="journal article" date="2022" name="IScience">
        <title>Evolution of zygomycete secretomes and the origins of terrestrial fungal ecologies.</title>
        <authorList>
            <person name="Chang Y."/>
            <person name="Wang Y."/>
            <person name="Mondo S."/>
            <person name="Ahrendt S."/>
            <person name="Andreopoulos W."/>
            <person name="Barry K."/>
            <person name="Beard J."/>
            <person name="Benny G.L."/>
            <person name="Blankenship S."/>
            <person name="Bonito G."/>
            <person name="Cuomo C."/>
            <person name="Desiro A."/>
            <person name="Gervers K.A."/>
            <person name="Hundley H."/>
            <person name="Kuo A."/>
            <person name="LaButti K."/>
            <person name="Lang B.F."/>
            <person name="Lipzen A."/>
            <person name="O'Donnell K."/>
            <person name="Pangilinan J."/>
            <person name="Reynolds N."/>
            <person name="Sandor L."/>
            <person name="Smith M.E."/>
            <person name="Tsang A."/>
            <person name="Grigoriev I.V."/>
            <person name="Stajich J.E."/>
            <person name="Spatafora J.W."/>
        </authorList>
    </citation>
    <scope>NUCLEOTIDE SEQUENCE</scope>
    <source>
        <strain evidence="6">RSA 2281</strain>
    </source>
</reference>
<protein>
    <recommendedName>
        <fullName evidence="5">FAD/NAD(P)-binding domain-containing protein</fullName>
    </recommendedName>
</protein>
<reference evidence="6" key="2">
    <citation type="submission" date="2023-02" db="EMBL/GenBank/DDBJ databases">
        <authorList>
            <consortium name="DOE Joint Genome Institute"/>
            <person name="Mondo S.J."/>
            <person name="Chang Y."/>
            <person name="Wang Y."/>
            <person name="Ahrendt S."/>
            <person name="Andreopoulos W."/>
            <person name="Barry K."/>
            <person name="Beard J."/>
            <person name="Benny G.L."/>
            <person name="Blankenship S."/>
            <person name="Bonito G."/>
            <person name="Cuomo C."/>
            <person name="Desiro A."/>
            <person name="Gervers K.A."/>
            <person name="Hundley H."/>
            <person name="Kuo A."/>
            <person name="LaButti K."/>
            <person name="Lang B.F."/>
            <person name="Lipzen A."/>
            <person name="O'Donnell K."/>
            <person name="Pangilinan J."/>
            <person name="Reynolds N."/>
            <person name="Sandor L."/>
            <person name="Smith M.W."/>
            <person name="Tsang A."/>
            <person name="Grigoriev I.V."/>
            <person name="Stajich J.E."/>
            <person name="Spatafora J.W."/>
        </authorList>
    </citation>
    <scope>NUCLEOTIDE SEQUENCE</scope>
    <source>
        <strain evidence="6">RSA 2281</strain>
    </source>
</reference>
<evidence type="ECO:0000256" key="4">
    <source>
        <dbReference type="ARBA" id="ARBA00023002"/>
    </source>
</evidence>
<dbReference type="PRINTS" id="PR00411">
    <property type="entry name" value="PNDRDTASEI"/>
</dbReference>
<dbReference type="Pfam" id="PF07992">
    <property type="entry name" value="Pyr_redox_2"/>
    <property type="match status" value="1"/>
</dbReference>
<evidence type="ECO:0000313" key="6">
    <source>
        <dbReference type="EMBL" id="KAI9272981.1"/>
    </source>
</evidence>
<comment type="similarity">
    <text evidence="1">Belongs to the FAD-dependent oxidoreductase family.</text>
</comment>
<dbReference type="PANTHER" id="PTHR43735">
    <property type="entry name" value="APOPTOSIS-INDUCING FACTOR 1"/>
    <property type="match status" value="1"/>
</dbReference>
<comment type="caution">
    <text evidence="6">The sequence shown here is derived from an EMBL/GenBank/DDBJ whole genome shotgun (WGS) entry which is preliminary data.</text>
</comment>
<gene>
    <name evidence="6" type="ORF">BDA99DRAFT_556562</name>
</gene>
<accession>A0AAD5KJU7</accession>
<sequence length="435" mass="48857">MENNSASVPTDNNVPQKFIILGGGAAGILLAMKLASEKRILNIDITLVDCKSFFEYTPSLISVLYEGTDEQFERHFSKATADYKTLLGRLGVKFELGILLNMDTEYVTLDGDGATNQHRKIPYDIAVICTGSSYHSPWKVSIQEQPTTTIEWKDRLNYLRTQREEYKASKNILCIGGGPVGVEVVTEIAYRSSKKKITLVNSAEKVLSGTPRGISESGERVLHHLDPIQLINGEKAECMDDHTYKTSKTNTEIKTDLVYNCTGVRPNTQFLQKSHLDWLDEKQHIRVNEFFQVQENNNRVFAIGDVNNANEPKLWFTAHMQTVHLYHNLKRLLSSPSLDMIPYHGSQLSMVISLGPNYAVGSLNDGVVLLNGWPLGRNKGSKMASIAKHTIERITMNDFHSKKLTNNILYNTHEKGQLLPRILSKVSTCSDQQTD</sequence>
<evidence type="ECO:0000256" key="1">
    <source>
        <dbReference type="ARBA" id="ARBA00006442"/>
    </source>
</evidence>
<dbReference type="GO" id="GO:0005737">
    <property type="term" value="C:cytoplasm"/>
    <property type="evidence" value="ECO:0007669"/>
    <property type="project" value="TreeGrafter"/>
</dbReference>
<keyword evidence="7" id="KW-1185">Reference proteome</keyword>
<evidence type="ECO:0000256" key="3">
    <source>
        <dbReference type="ARBA" id="ARBA00022827"/>
    </source>
</evidence>
<dbReference type="EMBL" id="JAIXMP010000005">
    <property type="protein sequence ID" value="KAI9272981.1"/>
    <property type="molecule type" value="Genomic_DNA"/>
</dbReference>
<proteinExistence type="inferred from homology"/>
<name>A0AAD5KJU7_9FUNG</name>
<feature type="domain" description="FAD/NAD(P)-binding" evidence="5">
    <location>
        <begin position="17"/>
        <end position="321"/>
    </location>
</feature>
<dbReference type="InterPro" id="IPR036188">
    <property type="entry name" value="FAD/NAD-bd_sf"/>
</dbReference>
<dbReference type="SUPFAM" id="SSF51905">
    <property type="entry name" value="FAD/NAD(P)-binding domain"/>
    <property type="match status" value="2"/>
</dbReference>
<dbReference type="Gene3D" id="3.50.50.100">
    <property type="match status" value="1"/>
</dbReference>
<dbReference type="InterPro" id="IPR023753">
    <property type="entry name" value="FAD/NAD-binding_dom"/>
</dbReference>
<keyword evidence="3" id="KW-0274">FAD</keyword>
<dbReference type="GO" id="GO:0050660">
    <property type="term" value="F:flavin adenine dinucleotide binding"/>
    <property type="evidence" value="ECO:0007669"/>
    <property type="project" value="TreeGrafter"/>
</dbReference>
<dbReference type="AlphaFoldDB" id="A0AAD5KJU7"/>
<dbReference type="Proteomes" id="UP001209540">
    <property type="component" value="Unassembled WGS sequence"/>
</dbReference>
<dbReference type="PRINTS" id="PR00368">
    <property type="entry name" value="FADPNR"/>
</dbReference>
<dbReference type="GO" id="GO:0004174">
    <property type="term" value="F:electron-transferring-flavoprotein dehydrogenase activity"/>
    <property type="evidence" value="ECO:0007669"/>
    <property type="project" value="TreeGrafter"/>
</dbReference>
<keyword evidence="4" id="KW-0560">Oxidoreductase</keyword>